<sequence>MRLFLSLIALFSACCNLLTLANKLEERQAVVPIITVETVTVTPSVSNAVPSSTTSSSTHSITGSVKAMSGPGASSNGQTGTGAGADASTYTTLDVAGNTFVEVFPSSMVTVTASVHDCNGYEGQQLLVTALILGQW</sequence>
<evidence type="ECO:0000256" key="1">
    <source>
        <dbReference type="SAM" id="MobiDB-lite"/>
    </source>
</evidence>
<proteinExistence type="predicted"/>
<dbReference type="OrthoDB" id="3943474at2759"/>
<name>A0A4V5NE01_9PEZI</name>
<comment type="caution">
    <text evidence="3">The sequence shown here is derived from an EMBL/GenBank/DDBJ whole genome shotgun (WGS) entry which is preliminary data.</text>
</comment>
<gene>
    <name evidence="3" type="ORF">B0A55_10572</name>
</gene>
<reference evidence="3 4" key="1">
    <citation type="submission" date="2017-03" db="EMBL/GenBank/DDBJ databases">
        <title>Genomes of endolithic fungi from Antarctica.</title>
        <authorList>
            <person name="Coleine C."/>
            <person name="Masonjones S."/>
            <person name="Stajich J.E."/>
        </authorList>
    </citation>
    <scope>NUCLEOTIDE SEQUENCE [LARGE SCALE GENOMIC DNA]</scope>
    <source>
        <strain evidence="3 4">CCFEE 5184</strain>
    </source>
</reference>
<feature type="signal peptide" evidence="2">
    <location>
        <begin position="1"/>
        <end position="21"/>
    </location>
</feature>
<keyword evidence="2" id="KW-0732">Signal</keyword>
<feature type="chain" id="PRO_5020343477" evidence="2">
    <location>
        <begin position="22"/>
        <end position="136"/>
    </location>
</feature>
<dbReference type="EMBL" id="NAJQ01000747">
    <property type="protein sequence ID" value="TKA65329.1"/>
    <property type="molecule type" value="Genomic_DNA"/>
</dbReference>
<dbReference type="Proteomes" id="UP000309340">
    <property type="component" value="Unassembled WGS sequence"/>
</dbReference>
<accession>A0A4V5NE01</accession>
<dbReference type="AlphaFoldDB" id="A0A4V5NE01"/>
<evidence type="ECO:0000256" key="2">
    <source>
        <dbReference type="SAM" id="SignalP"/>
    </source>
</evidence>
<organism evidence="3 4">
    <name type="scientific">Friedmanniomyces simplex</name>
    <dbReference type="NCBI Taxonomy" id="329884"/>
    <lineage>
        <taxon>Eukaryota</taxon>
        <taxon>Fungi</taxon>
        <taxon>Dikarya</taxon>
        <taxon>Ascomycota</taxon>
        <taxon>Pezizomycotina</taxon>
        <taxon>Dothideomycetes</taxon>
        <taxon>Dothideomycetidae</taxon>
        <taxon>Mycosphaerellales</taxon>
        <taxon>Teratosphaeriaceae</taxon>
        <taxon>Friedmanniomyces</taxon>
    </lineage>
</organism>
<keyword evidence="4" id="KW-1185">Reference proteome</keyword>
<evidence type="ECO:0000313" key="4">
    <source>
        <dbReference type="Proteomes" id="UP000309340"/>
    </source>
</evidence>
<protein>
    <submittedName>
        <fullName evidence="3">Uncharacterized protein</fullName>
    </submittedName>
</protein>
<feature type="compositionally biased region" description="Low complexity" evidence="1">
    <location>
        <begin position="45"/>
        <end position="65"/>
    </location>
</feature>
<evidence type="ECO:0000313" key="3">
    <source>
        <dbReference type="EMBL" id="TKA65329.1"/>
    </source>
</evidence>
<feature type="region of interest" description="Disordered" evidence="1">
    <location>
        <begin position="45"/>
        <end position="83"/>
    </location>
</feature>